<organism evidence="1">
    <name type="scientific">Zea mays</name>
    <name type="common">Maize</name>
    <dbReference type="NCBI Taxonomy" id="4577"/>
    <lineage>
        <taxon>Eukaryota</taxon>
        <taxon>Viridiplantae</taxon>
        <taxon>Streptophyta</taxon>
        <taxon>Embryophyta</taxon>
        <taxon>Tracheophyta</taxon>
        <taxon>Spermatophyta</taxon>
        <taxon>Magnoliopsida</taxon>
        <taxon>Liliopsida</taxon>
        <taxon>Poales</taxon>
        <taxon>Poaceae</taxon>
        <taxon>PACMAD clade</taxon>
        <taxon>Panicoideae</taxon>
        <taxon>Andropogonodae</taxon>
        <taxon>Andropogoneae</taxon>
        <taxon>Tripsacinae</taxon>
        <taxon>Zea</taxon>
    </lineage>
</organism>
<gene>
    <name evidence="1" type="ORF">ZEAMMB73_Zm00001d002640</name>
</gene>
<proteinExistence type="predicted"/>
<feature type="non-terminal residue" evidence="1">
    <location>
        <position position="177"/>
    </location>
</feature>
<dbReference type="EMBL" id="CM007648">
    <property type="protein sequence ID" value="ONM14849.1"/>
    <property type="molecule type" value="Genomic_DNA"/>
</dbReference>
<evidence type="ECO:0000313" key="1">
    <source>
        <dbReference type="EMBL" id="ONM14849.1"/>
    </source>
</evidence>
<sequence length="177" mass="20533">MICLYSAIGRESFFCSFIEATLLIPDSFICVTLFVPMAYSYHCFPFIQFSQTGEILLLKHASLQIREFRLYHDVKEIELYTNSFICSVDAYGGNKVLSLVDSVLLKINVWCRRQLGNYHAHYSKVCCCPYVPCLQLHVFKQTNSYCTQSTNFLMCFPVFLENVGELHIFIDNRENKT</sequence>
<reference evidence="1" key="1">
    <citation type="submission" date="2015-12" db="EMBL/GenBank/DDBJ databases">
        <title>Update maize B73 reference genome by single molecule sequencing technologies.</title>
        <authorList>
            <consortium name="Maize Genome Sequencing Project"/>
            <person name="Ware D."/>
        </authorList>
    </citation>
    <scope>NUCLEOTIDE SEQUENCE [LARGE SCALE GENOMIC DNA]</scope>
    <source>
        <tissue evidence="1">Seedling</tissue>
    </source>
</reference>
<accession>A0A1D6E2J5</accession>
<protein>
    <submittedName>
        <fullName evidence="1">Uncharacterized protein</fullName>
    </submittedName>
</protein>
<dbReference type="AlphaFoldDB" id="A0A1D6E2J5"/>
<name>A0A1D6E2J5_MAIZE</name>